<keyword evidence="2" id="KW-0732">Signal</keyword>
<evidence type="ECO:0008006" key="5">
    <source>
        <dbReference type="Google" id="ProtNLM"/>
    </source>
</evidence>
<keyword evidence="4" id="KW-1185">Reference proteome</keyword>
<name>A0A6F8XXR9_9ACTN</name>
<dbReference type="Proteomes" id="UP000502508">
    <property type="component" value="Chromosome"/>
</dbReference>
<evidence type="ECO:0000313" key="3">
    <source>
        <dbReference type="EMBL" id="BCB78636.1"/>
    </source>
</evidence>
<evidence type="ECO:0000256" key="2">
    <source>
        <dbReference type="SAM" id="SignalP"/>
    </source>
</evidence>
<proteinExistence type="predicted"/>
<accession>A0A6F8XXR9</accession>
<evidence type="ECO:0000313" key="4">
    <source>
        <dbReference type="Proteomes" id="UP000502508"/>
    </source>
</evidence>
<dbReference type="RefSeq" id="WP_232071818.1">
    <property type="nucleotide sequence ID" value="NZ_AP022870.1"/>
</dbReference>
<reference evidence="3 4" key="2">
    <citation type="submission" date="2020-03" db="EMBL/GenBank/DDBJ databases">
        <authorList>
            <person name="Ichikawa N."/>
            <person name="Kimura A."/>
            <person name="Kitahashi Y."/>
            <person name="Uohara A."/>
        </authorList>
    </citation>
    <scope>NUCLEOTIDE SEQUENCE [LARGE SCALE GENOMIC DNA]</scope>
    <source>
        <strain evidence="3 4">NBRC 107702</strain>
    </source>
</reference>
<feature type="signal peptide" evidence="2">
    <location>
        <begin position="1"/>
        <end position="20"/>
    </location>
</feature>
<organism evidence="3 4">
    <name type="scientific">Phytohabitans flavus</name>
    <dbReference type="NCBI Taxonomy" id="1076124"/>
    <lineage>
        <taxon>Bacteria</taxon>
        <taxon>Bacillati</taxon>
        <taxon>Actinomycetota</taxon>
        <taxon>Actinomycetes</taxon>
        <taxon>Micromonosporales</taxon>
        <taxon>Micromonosporaceae</taxon>
    </lineage>
</organism>
<dbReference type="AlphaFoldDB" id="A0A6F8XXR9"/>
<dbReference type="KEGG" id="pfla:Pflav_050460"/>
<reference evidence="3 4" key="1">
    <citation type="submission" date="2020-03" db="EMBL/GenBank/DDBJ databases">
        <title>Whole genome shotgun sequence of Phytohabitans flavus NBRC 107702.</title>
        <authorList>
            <person name="Komaki H."/>
            <person name="Tamura T."/>
        </authorList>
    </citation>
    <scope>NUCLEOTIDE SEQUENCE [LARGE SCALE GENOMIC DNA]</scope>
    <source>
        <strain evidence="3 4">NBRC 107702</strain>
    </source>
</reference>
<gene>
    <name evidence="3" type="ORF">Pflav_050460</name>
</gene>
<feature type="chain" id="PRO_5039004166" description="DUF732 domain-containing protein" evidence="2">
    <location>
        <begin position="21"/>
        <end position="138"/>
    </location>
</feature>
<dbReference type="EMBL" id="AP022870">
    <property type="protein sequence ID" value="BCB78636.1"/>
    <property type="molecule type" value="Genomic_DNA"/>
</dbReference>
<dbReference type="PROSITE" id="PS51257">
    <property type="entry name" value="PROKAR_LIPOPROTEIN"/>
    <property type="match status" value="1"/>
</dbReference>
<sequence>MARRVFMGMAALVLALGVGACGKDSPDPAPSFSQPPSTPAPGREAIAGIAPEPDQATALDYVDALIKIDRDIVHNKEEKAVDRGRDLCSAVKSTPGDEKKLVDATLQRFTSPNHPDGFGEAKSKRILAATRKYICPSY</sequence>
<protein>
    <recommendedName>
        <fullName evidence="5">DUF732 domain-containing protein</fullName>
    </recommendedName>
</protein>
<evidence type="ECO:0000256" key="1">
    <source>
        <dbReference type="SAM" id="MobiDB-lite"/>
    </source>
</evidence>
<feature type="region of interest" description="Disordered" evidence="1">
    <location>
        <begin position="24"/>
        <end position="50"/>
    </location>
</feature>